<sequence length="120" mass="12971">MVLLRFLHGTPSLARQGSTLSREAHREHTPLLSLLFAFFSPSSLHPNLHISTTSDVALLVLVGTVLSCPGPVAQKQRSPHSNSPDCHALVRRGAFRMESLGLFFPPSHGTAIGTVVQLLQ</sequence>
<dbReference type="AlphaFoldDB" id="A0A9P4JMC7"/>
<keyword evidence="2" id="KW-1185">Reference proteome</keyword>
<protein>
    <submittedName>
        <fullName evidence="1">Uncharacterized protein</fullName>
    </submittedName>
</protein>
<evidence type="ECO:0000313" key="2">
    <source>
        <dbReference type="Proteomes" id="UP000799536"/>
    </source>
</evidence>
<gene>
    <name evidence="1" type="ORF">GQ43DRAFT_442778</name>
</gene>
<proteinExistence type="predicted"/>
<evidence type="ECO:0000313" key="1">
    <source>
        <dbReference type="EMBL" id="KAF2199108.1"/>
    </source>
</evidence>
<organism evidence="1 2">
    <name type="scientific">Delitschia confertaspora ATCC 74209</name>
    <dbReference type="NCBI Taxonomy" id="1513339"/>
    <lineage>
        <taxon>Eukaryota</taxon>
        <taxon>Fungi</taxon>
        <taxon>Dikarya</taxon>
        <taxon>Ascomycota</taxon>
        <taxon>Pezizomycotina</taxon>
        <taxon>Dothideomycetes</taxon>
        <taxon>Pleosporomycetidae</taxon>
        <taxon>Pleosporales</taxon>
        <taxon>Delitschiaceae</taxon>
        <taxon>Delitschia</taxon>
    </lineage>
</organism>
<reference evidence="1" key="1">
    <citation type="journal article" date="2020" name="Stud. Mycol.">
        <title>101 Dothideomycetes genomes: a test case for predicting lifestyles and emergence of pathogens.</title>
        <authorList>
            <person name="Haridas S."/>
            <person name="Albert R."/>
            <person name="Binder M."/>
            <person name="Bloem J."/>
            <person name="Labutti K."/>
            <person name="Salamov A."/>
            <person name="Andreopoulos B."/>
            <person name="Baker S."/>
            <person name="Barry K."/>
            <person name="Bills G."/>
            <person name="Bluhm B."/>
            <person name="Cannon C."/>
            <person name="Castanera R."/>
            <person name="Culley D."/>
            <person name="Daum C."/>
            <person name="Ezra D."/>
            <person name="Gonzalez J."/>
            <person name="Henrissat B."/>
            <person name="Kuo A."/>
            <person name="Liang C."/>
            <person name="Lipzen A."/>
            <person name="Lutzoni F."/>
            <person name="Magnuson J."/>
            <person name="Mondo S."/>
            <person name="Nolan M."/>
            <person name="Ohm R."/>
            <person name="Pangilinan J."/>
            <person name="Park H.-J."/>
            <person name="Ramirez L."/>
            <person name="Alfaro M."/>
            <person name="Sun H."/>
            <person name="Tritt A."/>
            <person name="Yoshinaga Y."/>
            <person name="Zwiers L.-H."/>
            <person name="Turgeon B."/>
            <person name="Goodwin S."/>
            <person name="Spatafora J."/>
            <person name="Crous P."/>
            <person name="Grigoriev I."/>
        </authorList>
    </citation>
    <scope>NUCLEOTIDE SEQUENCE</scope>
    <source>
        <strain evidence="1">ATCC 74209</strain>
    </source>
</reference>
<dbReference type="Proteomes" id="UP000799536">
    <property type="component" value="Unassembled WGS sequence"/>
</dbReference>
<name>A0A9P4JMC7_9PLEO</name>
<dbReference type="EMBL" id="ML994096">
    <property type="protein sequence ID" value="KAF2199108.1"/>
    <property type="molecule type" value="Genomic_DNA"/>
</dbReference>
<comment type="caution">
    <text evidence="1">The sequence shown here is derived from an EMBL/GenBank/DDBJ whole genome shotgun (WGS) entry which is preliminary data.</text>
</comment>
<accession>A0A9P4JMC7</accession>